<dbReference type="InterPro" id="IPR047057">
    <property type="entry name" value="MerR_fam"/>
</dbReference>
<dbReference type="InterPro" id="IPR000551">
    <property type="entry name" value="MerR-type_HTH_dom"/>
</dbReference>
<dbReference type="GO" id="GO:0003700">
    <property type="term" value="F:DNA-binding transcription factor activity"/>
    <property type="evidence" value="ECO:0007669"/>
    <property type="project" value="InterPro"/>
</dbReference>
<organism evidence="3 4">
    <name type="scientific">Thermaerobacter subterraneus DSM 13965</name>
    <dbReference type="NCBI Taxonomy" id="867903"/>
    <lineage>
        <taxon>Bacteria</taxon>
        <taxon>Bacillati</taxon>
        <taxon>Bacillota</taxon>
        <taxon>Clostridia</taxon>
        <taxon>Eubacteriales</taxon>
        <taxon>Clostridiales Family XVII. Incertae Sedis</taxon>
        <taxon>Thermaerobacter</taxon>
    </lineage>
</organism>
<feature type="domain" description="HTH merR-type" evidence="2">
    <location>
        <begin position="1"/>
        <end position="67"/>
    </location>
</feature>
<dbReference type="PANTHER" id="PTHR30204">
    <property type="entry name" value="REDOX-CYCLING DRUG-SENSING TRANSCRIPTIONAL ACTIVATOR SOXR"/>
    <property type="match status" value="1"/>
</dbReference>
<dbReference type="GO" id="GO:0003677">
    <property type="term" value="F:DNA binding"/>
    <property type="evidence" value="ECO:0007669"/>
    <property type="project" value="UniProtKB-KW"/>
</dbReference>
<dbReference type="Gene3D" id="1.10.1660.10">
    <property type="match status" value="1"/>
</dbReference>
<dbReference type="eggNOG" id="COG0789">
    <property type="taxonomic scope" value="Bacteria"/>
</dbReference>
<accession>K6PQS0</accession>
<gene>
    <name evidence="3" type="ORF">ThesuDRAFT_01032</name>
</gene>
<dbReference type="Proteomes" id="UP000005710">
    <property type="component" value="Unassembled WGS sequence"/>
</dbReference>
<evidence type="ECO:0000256" key="1">
    <source>
        <dbReference type="ARBA" id="ARBA00023125"/>
    </source>
</evidence>
<protein>
    <submittedName>
        <fullName evidence="3">Transcriptional regulator</fullName>
    </submittedName>
</protein>
<evidence type="ECO:0000259" key="2">
    <source>
        <dbReference type="PROSITE" id="PS50937"/>
    </source>
</evidence>
<dbReference type="STRING" id="867903.ThesuDRAFT_01032"/>
<dbReference type="PROSITE" id="PS50937">
    <property type="entry name" value="HTH_MERR_2"/>
    <property type="match status" value="1"/>
</dbReference>
<evidence type="ECO:0000313" key="3">
    <source>
        <dbReference type="EMBL" id="EKP95287.1"/>
    </source>
</evidence>
<dbReference type="SMART" id="SM00422">
    <property type="entry name" value="HTH_MERR"/>
    <property type="match status" value="1"/>
</dbReference>
<dbReference type="Pfam" id="PF13411">
    <property type="entry name" value="MerR_1"/>
    <property type="match status" value="1"/>
</dbReference>
<proteinExistence type="predicted"/>
<dbReference type="RefSeq" id="WP_006903298.1">
    <property type="nucleotide sequence ID" value="NZ_JH976535.1"/>
</dbReference>
<comment type="caution">
    <text evidence="3">The sequence shown here is derived from an EMBL/GenBank/DDBJ whole genome shotgun (WGS) entry which is preliminary data.</text>
</comment>
<dbReference type="SUPFAM" id="SSF46955">
    <property type="entry name" value="Putative DNA-binding domain"/>
    <property type="match status" value="1"/>
</dbReference>
<sequence length="132" mass="14946">MGELARAAGINPRTVDYYTRIGLLRPETRTPSQYRLYSERSLERLRIIQALRARKYSLEEIKAILDRGPSEVLAEAARLEANLEHLLDTLDDLKDRPLDARARAMLTTLAVKGMALAQRLLLLLNEEGFTGL</sequence>
<name>K6PQS0_9FIRM</name>
<keyword evidence="1" id="KW-0238">DNA-binding</keyword>
<evidence type="ECO:0000313" key="4">
    <source>
        <dbReference type="Proteomes" id="UP000005710"/>
    </source>
</evidence>
<dbReference type="HOGENOM" id="CLU_060077_6_0_9"/>
<dbReference type="PANTHER" id="PTHR30204:SF95">
    <property type="entry name" value="HTH-TYPE TRANSCRIPTIONAL REGULATOR CUER"/>
    <property type="match status" value="1"/>
</dbReference>
<dbReference type="InterPro" id="IPR009061">
    <property type="entry name" value="DNA-bd_dom_put_sf"/>
</dbReference>
<keyword evidence="4" id="KW-1185">Reference proteome</keyword>
<reference evidence="3" key="1">
    <citation type="submission" date="2010-10" db="EMBL/GenBank/DDBJ databases">
        <authorList>
            <consortium name="US DOE Joint Genome Institute (JGI-PGF)"/>
            <person name="Lucas S."/>
            <person name="Copeland A."/>
            <person name="Lapidus A."/>
            <person name="Bruce D."/>
            <person name="Goodwin L."/>
            <person name="Pitluck S."/>
            <person name="Kyrpides N."/>
            <person name="Mavromatis K."/>
            <person name="Detter J.C."/>
            <person name="Han C."/>
            <person name="Land M."/>
            <person name="Hauser L."/>
            <person name="Markowitz V."/>
            <person name="Cheng J.-F."/>
            <person name="Hugenholtz P."/>
            <person name="Woyke T."/>
            <person name="Wu D."/>
            <person name="Pukall R."/>
            <person name="Wahrenburg C."/>
            <person name="Brambilla E."/>
            <person name="Klenk H.-P."/>
            <person name="Eisen J.A."/>
        </authorList>
    </citation>
    <scope>NUCLEOTIDE SEQUENCE [LARGE SCALE GENOMIC DNA]</scope>
    <source>
        <strain evidence="3">DSM 13965</strain>
    </source>
</reference>
<reference evidence="3" key="2">
    <citation type="submission" date="2012-10" db="EMBL/GenBank/DDBJ databases">
        <title>Improved high-quality draft of Thermaerobacter subterraneus C21, DSM 13965.</title>
        <authorList>
            <consortium name="DOE Joint Genome Institute"/>
            <person name="Eisen J."/>
            <person name="Huntemann M."/>
            <person name="Wei C.-L."/>
            <person name="Han J."/>
            <person name="Detter J.C."/>
            <person name="Han C."/>
            <person name="Tapia R."/>
            <person name="Chen A."/>
            <person name="Kyrpides N."/>
            <person name="Mavromatis K."/>
            <person name="Markowitz V."/>
            <person name="Szeto E."/>
            <person name="Ivanova N."/>
            <person name="Mikhailova N."/>
            <person name="Ovchinnikova G."/>
            <person name="Pagani I."/>
            <person name="Pati A."/>
            <person name="Goodwin L."/>
            <person name="Nordberg H.P."/>
            <person name="Cantor M.N."/>
            <person name="Hua S.X."/>
            <person name="Woyke T."/>
            <person name="Eisen J."/>
            <person name="Klenk H.-P."/>
        </authorList>
    </citation>
    <scope>NUCLEOTIDE SEQUENCE [LARGE SCALE GENOMIC DNA]</scope>
    <source>
        <strain evidence="3">DSM 13965</strain>
    </source>
</reference>
<dbReference type="EMBL" id="AENY02000002">
    <property type="protein sequence ID" value="EKP95287.1"/>
    <property type="molecule type" value="Genomic_DNA"/>
</dbReference>
<dbReference type="AlphaFoldDB" id="K6PQS0"/>